<dbReference type="InterPro" id="IPR023392">
    <property type="entry name" value="Tom20_dom_sf"/>
</dbReference>
<keyword evidence="3" id="KW-0813">Transport</keyword>
<keyword evidence="9 10" id="KW-0472">Membrane</keyword>
<dbReference type="GO" id="GO:0008320">
    <property type="term" value="F:protein transmembrane transporter activity"/>
    <property type="evidence" value="ECO:0007669"/>
    <property type="project" value="TreeGrafter"/>
</dbReference>
<evidence type="ECO:0000256" key="3">
    <source>
        <dbReference type="ARBA" id="ARBA00022448"/>
    </source>
</evidence>
<dbReference type="GO" id="GO:0030150">
    <property type="term" value="P:protein import into mitochondrial matrix"/>
    <property type="evidence" value="ECO:0007669"/>
    <property type="project" value="TreeGrafter"/>
</dbReference>
<proteinExistence type="inferred from homology"/>
<dbReference type="EMBL" id="CAHR02000188">
    <property type="protein sequence ID" value="CCG83918.1"/>
    <property type="molecule type" value="Genomic_DNA"/>
</dbReference>
<feature type="region of interest" description="Disordered" evidence="11">
    <location>
        <begin position="48"/>
        <end position="87"/>
    </location>
</feature>
<evidence type="ECO:0008006" key="15">
    <source>
        <dbReference type="Google" id="ProtNLM"/>
    </source>
</evidence>
<dbReference type="Proteomes" id="UP000013776">
    <property type="component" value="Unassembled WGS sequence"/>
</dbReference>
<dbReference type="GO" id="GO:0006886">
    <property type="term" value="P:intracellular protein transport"/>
    <property type="evidence" value="ECO:0007669"/>
    <property type="project" value="InterPro"/>
</dbReference>
<comment type="similarity">
    <text evidence="2 10">Belongs to the Tom20 family.</text>
</comment>
<evidence type="ECO:0000256" key="12">
    <source>
        <dbReference type="SAM" id="Phobius"/>
    </source>
</evidence>
<keyword evidence="4 12" id="KW-0812">Transmembrane</keyword>
<keyword evidence="5 10" id="KW-1000">Mitochondrion outer membrane</keyword>
<dbReference type="SUPFAM" id="SSF47157">
    <property type="entry name" value="Mitochondrial import receptor subunit Tom20"/>
    <property type="match status" value="1"/>
</dbReference>
<keyword evidence="14" id="KW-1185">Reference proteome</keyword>
<evidence type="ECO:0000256" key="6">
    <source>
        <dbReference type="ARBA" id="ARBA00022927"/>
    </source>
</evidence>
<reference evidence="13 14" key="1">
    <citation type="journal article" date="2013" name="MBio">
        <title>Genome sequencing of the plant pathogen Taphrina deformans, the causal agent of peach leaf curl.</title>
        <authorList>
            <person name="Cisse O.H."/>
            <person name="Almeida J.M.G.C.F."/>
            <person name="Fonseca A."/>
            <person name="Kumar A.A."/>
            <person name="Salojaervi J."/>
            <person name="Overmyer K."/>
            <person name="Hauser P.M."/>
            <person name="Pagni M."/>
        </authorList>
    </citation>
    <scope>NUCLEOTIDE SEQUENCE [LARGE SCALE GENOMIC DNA]</scope>
    <source>
        <strain evidence="14">PYCC 5710 / ATCC 11124 / CBS 356.35 / IMI 108563 / JCM 9778 / NBRC 8474</strain>
    </source>
</reference>
<dbReference type="Pfam" id="PF02064">
    <property type="entry name" value="MAS20"/>
    <property type="match status" value="1"/>
</dbReference>
<dbReference type="eggNOG" id="KOG4056">
    <property type="taxonomic scope" value="Eukaryota"/>
</dbReference>
<keyword evidence="8 10" id="KW-0496">Mitochondrion</keyword>
<evidence type="ECO:0000256" key="8">
    <source>
        <dbReference type="ARBA" id="ARBA00023128"/>
    </source>
</evidence>
<name>R4XHB0_TAPDE</name>
<evidence type="ECO:0000256" key="11">
    <source>
        <dbReference type="SAM" id="MobiDB-lite"/>
    </source>
</evidence>
<comment type="caution">
    <text evidence="13">The sequence shown here is derived from an EMBL/GenBank/DDBJ whole genome shotgun (WGS) entry which is preliminary data.</text>
</comment>
<dbReference type="PRINTS" id="PR00351">
    <property type="entry name" value="OM20RECEPTOR"/>
</dbReference>
<evidence type="ECO:0000256" key="9">
    <source>
        <dbReference type="ARBA" id="ARBA00023136"/>
    </source>
</evidence>
<keyword evidence="7 12" id="KW-1133">Transmembrane helix</keyword>
<sequence length="164" mass="19021">MEAPSRTTVLAALGTVVVGISAYAVYFDYKRRNDPDFRRNLRREQKRLSNIQREKAREAQMSESDALKRAHRQAKEEPLPTSPEEREQAFMTEVARGEQLYAAGEGAKYDSAVCFYRALKIYPQPEELTRIYEQTVPPFVYEVVIALVKLDEEERLESMNERVE</sequence>
<evidence type="ECO:0000313" key="14">
    <source>
        <dbReference type="Proteomes" id="UP000013776"/>
    </source>
</evidence>
<gene>
    <name evidence="13" type="ORF">TAPDE_004256</name>
</gene>
<evidence type="ECO:0000256" key="7">
    <source>
        <dbReference type="ARBA" id="ARBA00022989"/>
    </source>
</evidence>
<evidence type="ECO:0000313" key="13">
    <source>
        <dbReference type="EMBL" id="CCG83918.1"/>
    </source>
</evidence>
<evidence type="ECO:0000256" key="5">
    <source>
        <dbReference type="ARBA" id="ARBA00022787"/>
    </source>
</evidence>
<protein>
    <recommendedName>
        <fullName evidence="15">Mitochondrial import receptor subunit tom-20</fullName>
    </recommendedName>
</protein>
<dbReference type="GO" id="GO:0016031">
    <property type="term" value="P:tRNA import into mitochondrion"/>
    <property type="evidence" value="ECO:0007669"/>
    <property type="project" value="TreeGrafter"/>
</dbReference>
<dbReference type="InterPro" id="IPR002056">
    <property type="entry name" value="MAS20"/>
</dbReference>
<dbReference type="AlphaFoldDB" id="R4XHB0"/>
<organism evidence="13 14">
    <name type="scientific">Taphrina deformans (strain PYCC 5710 / ATCC 11124 / CBS 356.35 / IMI 108563 / JCM 9778 / NBRC 8474)</name>
    <name type="common">Peach leaf curl fungus</name>
    <name type="synonym">Lalaria deformans</name>
    <dbReference type="NCBI Taxonomy" id="1097556"/>
    <lineage>
        <taxon>Eukaryota</taxon>
        <taxon>Fungi</taxon>
        <taxon>Dikarya</taxon>
        <taxon>Ascomycota</taxon>
        <taxon>Taphrinomycotina</taxon>
        <taxon>Taphrinomycetes</taxon>
        <taxon>Taphrinales</taxon>
        <taxon>Taphrinaceae</taxon>
        <taxon>Taphrina</taxon>
    </lineage>
</organism>
<dbReference type="Gene3D" id="1.20.960.10">
    <property type="entry name" value="Mitochondrial outer membrane translocase complex, subunit Tom20 domain"/>
    <property type="match status" value="1"/>
</dbReference>
<evidence type="ECO:0000256" key="4">
    <source>
        <dbReference type="ARBA" id="ARBA00022692"/>
    </source>
</evidence>
<dbReference type="PIRSF" id="PIRSF037707">
    <property type="entry name" value="MAS20_rcpt"/>
    <property type="match status" value="1"/>
</dbReference>
<dbReference type="VEuPathDB" id="FungiDB:TAPDE_004256"/>
<dbReference type="GO" id="GO:0030943">
    <property type="term" value="F:mitochondrion targeting sequence binding"/>
    <property type="evidence" value="ECO:0007669"/>
    <property type="project" value="TreeGrafter"/>
</dbReference>
<dbReference type="GO" id="GO:0005742">
    <property type="term" value="C:mitochondrial outer membrane translocase complex"/>
    <property type="evidence" value="ECO:0007669"/>
    <property type="project" value="UniProtKB-UniRule"/>
</dbReference>
<dbReference type="OrthoDB" id="2154253at2759"/>
<accession>R4XHB0</accession>
<dbReference type="GO" id="GO:0006605">
    <property type="term" value="P:protein targeting"/>
    <property type="evidence" value="ECO:0007669"/>
    <property type="project" value="InterPro"/>
</dbReference>
<dbReference type="PANTHER" id="PTHR12430">
    <property type="entry name" value="MITOCHONDRIAL IMPORT RECEPTOR SUBUNIT TOM20"/>
    <property type="match status" value="1"/>
</dbReference>
<keyword evidence="6" id="KW-0653">Protein transport</keyword>
<comment type="subcellular location">
    <subcellularLocation>
        <location evidence="1">Mitochondrion outer membrane</location>
        <topology evidence="1">Single-pass membrane protein</topology>
    </subcellularLocation>
</comment>
<evidence type="ECO:0000256" key="2">
    <source>
        <dbReference type="ARBA" id="ARBA00005792"/>
    </source>
</evidence>
<evidence type="ECO:0000256" key="10">
    <source>
        <dbReference type="PIRNR" id="PIRNR037707"/>
    </source>
</evidence>
<dbReference type="PANTHER" id="PTHR12430:SF0">
    <property type="entry name" value="TRANSLOCASE OF OUTER MITOCHONDRIAL MEMBRANE 20"/>
    <property type="match status" value="1"/>
</dbReference>
<evidence type="ECO:0000256" key="1">
    <source>
        <dbReference type="ARBA" id="ARBA00004572"/>
    </source>
</evidence>
<feature type="transmembrane region" description="Helical" evidence="12">
    <location>
        <begin position="6"/>
        <end position="29"/>
    </location>
</feature>
<dbReference type="STRING" id="1097556.R4XHB0"/>